<accession>A0A7X5LIS4</accession>
<keyword evidence="10" id="KW-1185">Reference proteome</keyword>
<keyword evidence="6 9" id="KW-0560">Oxidoreductase</keyword>
<keyword evidence="5" id="KW-0274">FAD</keyword>
<dbReference type="PANTHER" id="PTHR43876:SF8">
    <property type="entry name" value="2-OCTAPRENYL-6-METHOXYPHENOL HYDROXYLASE"/>
    <property type="match status" value="1"/>
</dbReference>
<evidence type="ECO:0000259" key="8">
    <source>
        <dbReference type="Pfam" id="PF01494"/>
    </source>
</evidence>
<dbReference type="InterPro" id="IPR010971">
    <property type="entry name" value="UbiH/COQ6"/>
</dbReference>
<dbReference type="GO" id="GO:0008681">
    <property type="term" value="F:2-octaprenyl-6-methoxyphenol hydroxylase activity"/>
    <property type="evidence" value="ECO:0007669"/>
    <property type="project" value="TreeGrafter"/>
</dbReference>
<evidence type="ECO:0000313" key="9">
    <source>
        <dbReference type="EMBL" id="NDV90142.1"/>
    </source>
</evidence>
<gene>
    <name evidence="9" type="primary">ubiH</name>
    <name evidence="9" type="synonym">visB</name>
    <name evidence="9" type="ORF">GTH32_02905</name>
</gene>
<dbReference type="SUPFAM" id="SSF51905">
    <property type="entry name" value="FAD/NAD(P)-binding domain"/>
    <property type="match status" value="1"/>
</dbReference>
<dbReference type="NCBIfam" id="TIGR01988">
    <property type="entry name" value="Ubi-OHases"/>
    <property type="match status" value="1"/>
</dbReference>
<dbReference type="EC" id="1.14.13.-" evidence="9"/>
<evidence type="ECO:0000313" key="10">
    <source>
        <dbReference type="Proteomes" id="UP000470213"/>
    </source>
</evidence>
<reference evidence="9 10" key="1">
    <citation type="submission" date="2020-01" db="EMBL/GenBank/DDBJ databases">
        <authorList>
            <person name="Chen J."/>
            <person name="Zhu S."/>
            <person name="Yang J."/>
        </authorList>
    </citation>
    <scope>NUCLEOTIDE SEQUENCE [LARGE SCALE GENOMIC DNA]</scope>
    <source>
        <strain evidence="9 10">345S023</strain>
    </source>
</reference>
<keyword evidence="4" id="KW-0285">Flavoprotein</keyword>
<dbReference type="InterPro" id="IPR036188">
    <property type="entry name" value="FAD/NAD-bd_sf"/>
</dbReference>
<proteinExistence type="inferred from homology"/>
<comment type="similarity">
    <text evidence="3">Belongs to the UbiH/COQ6 family.</text>
</comment>
<dbReference type="PRINTS" id="PR00420">
    <property type="entry name" value="RNGMNOXGNASE"/>
</dbReference>
<evidence type="ECO:0000256" key="2">
    <source>
        <dbReference type="ARBA" id="ARBA00004749"/>
    </source>
</evidence>
<comment type="caution">
    <text evidence="9">The sequence shown here is derived from an EMBL/GenBank/DDBJ whole genome shotgun (WGS) entry which is preliminary data.</text>
</comment>
<dbReference type="NCBIfam" id="NF004356">
    <property type="entry name" value="PRK05732.1"/>
    <property type="match status" value="1"/>
</dbReference>
<dbReference type="GO" id="GO:0006744">
    <property type="term" value="P:ubiquinone biosynthetic process"/>
    <property type="evidence" value="ECO:0007669"/>
    <property type="project" value="UniProtKB-UniPathway"/>
</dbReference>
<dbReference type="InterPro" id="IPR002938">
    <property type="entry name" value="FAD-bd"/>
</dbReference>
<dbReference type="Pfam" id="PF01494">
    <property type="entry name" value="FAD_binding_3"/>
    <property type="match status" value="1"/>
</dbReference>
<organism evidence="9 10">
    <name type="scientific">Alteromonas profundi</name>
    <dbReference type="NCBI Taxonomy" id="2696062"/>
    <lineage>
        <taxon>Bacteria</taxon>
        <taxon>Pseudomonadati</taxon>
        <taxon>Pseudomonadota</taxon>
        <taxon>Gammaproteobacteria</taxon>
        <taxon>Alteromonadales</taxon>
        <taxon>Alteromonadaceae</taxon>
        <taxon>Alteromonas/Salinimonas group</taxon>
        <taxon>Alteromonas</taxon>
    </lineage>
</organism>
<protein>
    <submittedName>
        <fullName evidence="9">2-octaprenyl-6-methoxyphenyl hydroxylase</fullName>
        <ecNumber evidence="9">1.14.13.-</ecNumber>
    </submittedName>
</protein>
<dbReference type="RefSeq" id="WP_163083742.1">
    <property type="nucleotide sequence ID" value="NZ_JAAAWN010000003.1"/>
</dbReference>
<dbReference type="PANTHER" id="PTHR43876">
    <property type="entry name" value="UBIQUINONE BIOSYNTHESIS MONOOXYGENASE COQ6, MITOCHONDRIAL"/>
    <property type="match status" value="1"/>
</dbReference>
<evidence type="ECO:0000256" key="1">
    <source>
        <dbReference type="ARBA" id="ARBA00001974"/>
    </source>
</evidence>
<dbReference type="GO" id="GO:0071949">
    <property type="term" value="F:FAD binding"/>
    <property type="evidence" value="ECO:0007669"/>
    <property type="project" value="InterPro"/>
</dbReference>
<dbReference type="InterPro" id="IPR051205">
    <property type="entry name" value="UbiH/COQ6_monooxygenase"/>
</dbReference>
<evidence type="ECO:0000256" key="7">
    <source>
        <dbReference type="ARBA" id="ARBA00023033"/>
    </source>
</evidence>
<sequence length="407" mass="43946">MKQADVLIVGGGIVGSVLAKGLIELTSLSVVLVDAQAQTNQQGVNPREDKRVIALAKRTVNELTAMGVPLQTLAEQNPGKIEHIEVSDKGWLGMTLLDCATFNLDSFGQVVSLAALTQQVEAQTANDKVTHIAPACVTEIHRTADHVDVRLDTGDLWRTKLIILADGGHSPLAEQVGIYRQKESYEQVAIVANVHTQKPHNNRAYERFTPNGPLAFLPFDSDIAGKKAKGNGFSVVWTVTPKTAQSLLALPQDEFMAQLQQSFGYRQGVITSVSDVVSYPLSLSYTDSVYAHRTLVVGNAAQTLHPIAGQGFNLALRDIVTVVNQLKGSADPGNYSILREYGKLRDADRKNTIALTDTLVRTFSNSHFPLVLARNCGLLALNIVPNVKRAFVKQTTGFASKTANAAG</sequence>
<dbReference type="AlphaFoldDB" id="A0A7X5LIS4"/>
<feature type="domain" description="FAD-binding" evidence="8">
    <location>
        <begin position="4"/>
        <end position="342"/>
    </location>
</feature>
<dbReference type="UniPathway" id="UPA00232"/>
<dbReference type="EMBL" id="JAAAWN010000003">
    <property type="protein sequence ID" value="NDV90142.1"/>
    <property type="molecule type" value="Genomic_DNA"/>
</dbReference>
<comment type="cofactor">
    <cofactor evidence="1">
        <name>FAD</name>
        <dbReference type="ChEBI" id="CHEBI:57692"/>
    </cofactor>
</comment>
<evidence type="ECO:0000256" key="6">
    <source>
        <dbReference type="ARBA" id="ARBA00023002"/>
    </source>
</evidence>
<evidence type="ECO:0000256" key="3">
    <source>
        <dbReference type="ARBA" id="ARBA00005349"/>
    </source>
</evidence>
<comment type="pathway">
    <text evidence="2">Cofactor biosynthesis; ubiquinone biosynthesis.</text>
</comment>
<dbReference type="Proteomes" id="UP000470213">
    <property type="component" value="Unassembled WGS sequence"/>
</dbReference>
<evidence type="ECO:0000256" key="4">
    <source>
        <dbReference type="ARBA" id="ARBA00022630"/>
    </source>
</evidence>
<name>A0A7X5LIS4_9ALTE</name>
<dbReference type="Gene3D" id="3.50.50.60">
    <property type="entry name" value="FAD/NAD(P)-binding domain"/>
    <property type="match status" value="2"/>
</dbReference>
<keyword evidence="7" id="KW-0503">Monooxygenase</keyword>
<evidence type="ECO:0000256" key="5">
    <source>
        <dbReference type="ARBA" id="ARBA00022827"/>
    </source>
</evidence>